<dbReference type="Pfam" id="PF12728">
    <property type="entry name" value="HTH_17"/>
    <property type="match status" value="1"/>
</dbReference>
<evidence type="ECO:0000313" key="2">
    <source>
        <dbReference type="EMBL" id="MFD0792082.1"/>
    </source>
</evidence>
<dbReference type="EMBL" id="JBHTHZ010000001">
    <property type="protein sequence ID" value="MFD0792082.1"/>
    <property type="molecule type" value="Genomic_DNA"/>
</dbReference>
<dbReference type="RefSeq" id="WP_377110793.1">
    <property type="nucleotide sequence ID" value="NZ_JBHTHZ010000001.1"/>
</dbReference>
<sequence>MSSNIQVKRICQHCGKEFLAKTTVTKYCGLDCSRKAYKAGLRNQKIQQSDQQVKIVKEGPLKAVSAREFLTVKDAALLLHSCKQTIYNLIAAGQIKAVNIKIKKTLIPRSEIDKLFALPENRPISIDTEKPFKIEDHYHMAEIQSKFNISEGALYHLIKRNSIRKVQDGWYVYVPKVIIDQLLNP</sequence>
<dbReference type="Proteomes" id="UP001597010">
    <property type="component" value="Unassembled WGS sequence"/>
</dbReference>
<organism evidence="2 3">
    <name type="scientific">Mucilaginibacter litoreus</name>
    <dbReference type="NCBI Taxonomy" id="1048221"/>
    <lineage>
        <taxon>Bacteria</taxon>
        <taxon>Pseudomonadati</taxon>
        <taxon>Bacteroidota</taxon>
        <taxon>Sphingobacteriia</taxon>
        <taxon>Sphingobacteriales</taxon>
        <taxon>Sphingobacteriaceae</taxon>
        <taxon>Mucilaginibacter</taxon>
    </lineage>
</organism>
<evidence type="ECO:0000313" key="3">
    <source>
        <dbReference type="Proteomes" id="UP001597010"/>
    </source>
</evidence>
<reference evidence="3" key="1">
    <citation type="journal article" date="2019" name="Int. J. Syst. Evol. Microbiol.">
        <title>The Global Catalogue of Microorganisms (GCM) 10K type strain sequencing project: providing services to taxonomists for standard genome sequencing and annotation.</title>
        <authorList>
            <consortium name="The Broad Institute Genomics Platform"/>
            <consortium name="The Broad Institute Genome Sequencing Center for Infectious Disease"/>
            <person name="Wu L."/>
            <person name="Ma J."/>
        </authorList>
    </citation>
    <scope>NUCLEOTIDE SEQUENCE [LARGE SCALE GENOMIC DNA]</scope>
    <source>
        <strain evidence="3">CCUG 61484</strain>
    </source>
</reference>
<gene>
    <name evidence="2" type="ORF">ACFQZX_00555</name>
</gene>
<accession>A0ABW3AM79</accession>
<protein>
    <submittedName>
        <fullName evidence="2">Helix-turn-helix domain-containing protein</fullName>
    </submittedName>
</protein>
<dbReference type="InterPro" id="IPR041657">
    <property type="entry name" value="HTH_17"/>
</dbReference>
<evidence type="ECO:0000259" key="1">
    <source>
        <dbReference type="Pfam" id="PF12728"/>
    </source>
</evidence>
<proteinExistence type="predicted"/>
<feature type="domain" description="Helix-turn-helix" evidence="1">
    <location>
        <begin position="69"/>
        <end position="116"/>
    </location>
</feature>
<name>A0ABW3AM79_9SPHI</name>
<comment type="caution">
    <text evidence="2">The sequence shown here is derived from an EMBL/GenBank/DDBJ whole genome shotgun (WGS) entry which is preliminary data.</text>
</comment>
<keyword evidence="3" id="KW-1185">Reference proteome</keyword>